<dbReference type="InterPro" id="IPR036322">
    <property type="entry name" value="WD40_repeat_dom_sf"/>
</dbReference>
<dbReference type="PROSITE" id="PS00678">
    <property type="entry name" value="WD_REPEATS_1"/>
    <property type="match status" value="1"/>
</dbReference>
<evidence type="ECO:0000256" key="1">
    <source>
        <dbReference type="ARBA" id="ARBA00004123"/>
    </source>
</evidence>
<keyword evidence="3" id="KW-0677">Repeat</keyword>
<dbReference type="PANTHER" id="PTHR22850">
    <property type="entry name" value="WD40 REPEAT FAMILY"/>
    <property type="match status" value="1"/>
</dbReference>
<proteinExistence type="predicted"/>
<dbReference type="InterPro" id="IPR050459">
    <property type="entry name" value="WD_repeat_RBAP46/RBAP48/MSI1"/>
</dbReference>
<evidence type="ECO:0000256" key="2">
    <source>
        <dbReference type="ARBA" id="ARBA00022574"/>
    </source>
</evidence>
<keyword evidence="4" id="KW-0156">Chromatin regulator</keyword>
<dbReference type="AlphaFoldDB" id="F0YKG9"/>
<evidence type="ECO:0000256" key="7">
    <source>
        <dbReference type="SAM" id="MobiDB-lite"/>
    </source>
</evidence>
<accession>F0YKG9</accession>
<evidence type="ECO:0000313" key="10">
    <source>
        <dbReference type="Proteomes" id="UP000002729"/>
    </source>
</evidence>
<dbReference type="eggNOG" id="KOG0264">
    <property type="taxonomic scope" value="Eukaryota"/>
</dbReference>
<feature type="domain" description="Histone-binding protein RBBP4-like N-terminal" evidence="8">
    <location>
        <begin position="21"/>
        <end position="91"/>
    </location>
</feature>
<gene>
    <name evidence="9" type="primary">MAT3-1</name>
    <name evidence="9" type="ORF">AURANDRAFT_32735</name>
</gene>
<evidence type="ECO:0000313" key="9">
    <source>
        <dbReference type="EMBL" id="EGB04399.1"/>
    </source>
</evidence>
<dbReference type="InParanoid" id="F0YKG9"/>
<dbReference type="RefSeq" id="XP_009040956.1">
    <property type="nucleotide sequence ID" value="XM_009042708.1"/>
</dbReference>
<evidence type="ECO:0000256" key="3">
    <source>
        <dbReference type="ARBA" id="ARBA00022737"/>
    </source>
</evidence>
<evidence type="ECO:0000256" key="6">
    <source>
        <dbReference type="PROSITE-ProRule" id="PRU00221"/>
    </source>
</evidence>
<dbReference type="KEGG" id="aaf:AURANDRAFT_32735"/>
<dbReference type="SMART" id="SM00320">
    <property type="entry name" value="WD40"/>
    <property type="match status" value="5"/>
</dbReference>
<reference evidence="9 10" key="1">
    <citation type="journal article" date="2011" name="Proc. Natl. Acad. Sci. U.S.A.">
        <title>Niche of harmful alga Aureococcus anophagefferens revealed through ecogenomics.</title>
        <authorList>
            <person name="Gobler C.J."/>
            <person name="Berry D.L."/>
            <person name="Dyhrman S.T."/>
            <person name="Wilhelm S.W."/>
            <person name="Salamov A."/>
            <person name="Lobanov A.V."/>
            <person name="Zhang Y."/>
            <person name="Collier J.L."/>
            <person name="Wurch L.L."/>
            <person name="Kustka A.B."/>
            <person name="Dill B.D."/>
            <person name="Shah M."/>
            <person name="VerBerkmoes N.C."/>
            <person name="Kuo A."/>
            <person name="Terry A."/>
            <person name="Pangilinan J."/>
            <person name="Lindquist E.A."/>
            <person name="Lucas S."/>
            <person name="Paulsen I.T."/>
            <person name="Hattenrath-Lehmann T.K."/>
            <person name="Talmage S.C."/>
            <person name="Walker E.A."/>
            <person name="Koch F."/>
            <person name="Burson A.M."/>
            <person name="Marcoval M.A."/>
            <person name="Tang Y.Z."/>
            <person name="Lecleir G.R."/>
            <person name="Coyne K.J."/>
            <person name="Berg G.M."/>
            <person name="Bertrand E.M."/>
            <person name="Saito M.A."/>
            <person name="Gladyshev V.N."/>
            <person name="Grigoriev I.V."/>
        </authorList>
    </citation>
    <scope>NUCLEOTIDE SEQUENCE [LARGE SCALE GENOMIC DNA]</scope>
    <source>
        <strain evidence="10">CCMP 1984</strain>
    </source>
</reference>
<feature type="repeat" description="WD" evidence="6">
    <location>
        <begin position="286"/>
        <end position="301"/>
    </location>
</feature>
<dbReference type="InterPro" id="IPR015943">
    <property type="entry name" value="WD40/YVTN_repeat-like_dom_sf"/>
</dbReference>
<dbReference type="GO" id="GO:0006325">
    <property type="term" value="P:chromatin organization"/>
    <property type="evidence" value="ECO:0007669"/>
    <property type="project" value="UniProtKB-KW"/>
</dbReference>
<dbReference type="Proteomes" id="UP000002729">
    <property type="component" value="Unassembled WGS sequence"/>
</dbReference>
<organism evidence="10">
    <name type="scientific">Aureococcus anophagefferens</name>
    <name type="common">Harmful bloom alga</name>
    <dbReference type="NCBI Taxonomy" id="44056"/>
    <lineage>
        <taxon>Eukaryota</taxon>
        <taxon>Sar</taxon>
        <taxon>Stramenopiles</taxon>
        <taxon>Ochrophyta</taxon>
        <taxon>Pelagophyceae</taxon>
        <taxon>Pelagomonadales</taxon>
        <taxon>Pelagomonadaceae</taxon>
        <taxon>Aureococcus</taxon>
    </lineage>
</organism>
<name>F0YKG9_AURAN</name>
<feature type="region of interest" description="Disordered" evidence="7">
    <location>
        <begin position="344"/>
        <end position="370"/>
    </location>
</feature>
<dbReference type="OrthoDB" id="427795at2759"/>
<comment type="subcellular location">
    <subcellularLocation>
        <location evidence="1">Nucleus</location>
    </subcellularLocation>
</comment>
<feature type="region of interest" description="Disordered" evidence="7">
    <location>
        <begin position="415"/>
        <end position="448"/>
    </location>
</feature>
<evidence type="ECO:0000259" key="8">
    <source>
        <dbReference type="Pfam" id="PF12265"/>
    </source>
</evidence>
<dbReference type="InterPro" id="IPR022052">
    <property type="entry name" value="Histone-bd_RBBP4-like_N"/>
</dbReference>
<dbReference type="InterPro" id="IPR019775">
    <property type="entry name" value="WD40_repeat_CS"/>
</dbReference>
<dbReference type="EMBL" id="GL833152">
    <property type="protein sequence ID" value="EGB04399.1"/>
    <property type="molecule type" value="Genomic_DNA"/>
</dbReference>
<keyword evidence="5" id="KW-0539">Nucleus</keyword>
<dbReference type="SUPFAM" id="SSF50978">
    <property type="entry name" value="WD40 repeat-like"/>
    <property type="match status" value="1"/>
</dbReference>
<dbReference type="Gene3D" id="2.130.10.10">
    <property type="entry name" value="YVTN repeat-like/Quinoprotein amine dehydrogenase"/>
    <property type="match status" value="1"/>
</dbReference>
<dbReference type="GeneID" id="20221192"/>
<feature type="compositionally biased region" description="Pro residues" evidence="7">
    <location>
        <begin position="421"/>
        <end position="432"/>
    </location>
</feature>
<dbReference type="GO" id="GO:0005634">
    <property type="term" value="C:nucleus"/>
    <property type="evidence" value="ECO:0007669"/>
    <property type="project" value="UniProtKB-SubCell"/>
</dbReference>
<dbReference type="Pfam" id="PF12265">
    <property type="entry name" value="CAF1C_H4-bd"/>
    <property type="match status" value="1"/>
</dbReference>
<evidence type="ECO:0000256" key="5">
    <source>
        <dbReference type="ARBA" id="ARBA00023242"/>
    </source>
</evidence>
<dbReference type="PROSITE" id="PS50082">
    <property type="entry name" value="WD_REPEATS_2"/>
    <property type="match status" value="1"/>
</dbReference>
<keyword evidence="10" id="KW-1185">Reference proteome</keyword>
<keyword evidence="2 6" id="KW-0853">WD repeat</keyword>
<protein>
    <submittedName>
        <fullName evidence="9">Uncharacterized protein MAT3-1</fullName>
    </submittedName>
</protein>
<feature type="compositionally biased region" description="Acidic residues" evidence="7">
    <location>
        <begin position="358"/>
        <end position="367"/>
    </location>
</feature>
<sequence>MSSPKPAKVGAGLELKQRIEDEYKNWMVAAPQIYDVCMAKRLKWPSLTCEWLPGFLESPVEGWNRHQLLLGTHTDGDEGNELLIACVDLPDVDTEIDTSKDFGRDTCEVVLRLAHPGGEVNRARHCPQRPTLIATRPAAAACCVFDTEKAAAEAGAAKRGPAIMLRGHGEEGYGLAWNPHAPGELYTVANDGTLCGWDVAAAAGDATTPSWFAQASEVALSDVAFTPRDPWTLGAVGDDRAVKLWDTRKPDGAALARAGAHAADVNAIAFPTFAGDDAAPASLFRFLTGSADRTVKLWDMRQLAEPLHVFENFDGDVLQVQWSPHETDVFAAAGADRRVTFFDVSRVGRAPPPPGDGAGDDDDDDAPPELVFAHGGHKAAVSEFSLSEEDRWLCASVSEDNFLQVWCVGEHIFEDEDEGAPQPPKPPTPQPSPAKRNAPASPGKSLVESVCSAMPVPSPAKKVKVIGGDDAKEDA</sequence>
<evidence type="ECO:0000256" key="4">
    <source>
        <dbReference type="ARBA" id="ARBA00022853"/>
    </source>
</evidence>
<dbReference type="InterPro" id="IPR001680">
    <property type="entry name" value="WD40_rpt"/>
</dbReference>
<dbReference type="Pfam" id="PF00400">
    <property type="entry name" value="WD40"/>
    <property type="match status" value="3"/>
</dbReference>